<accession>A0A0F9IP93</accession>
<reference evidence="1" key="1">
    <citation type="journal article" date="2015" name="Nature">
        <title>Complex archaea that bridge the gap between prokaryotes and eukaryotes.</title>
        <authorList>
            <person name="Spang A."/>
            <person name="Saw J.H."/>
            <person name="Jorgensen S.L."/>
            <person name="Zaremba-Niedzwiedzka K."/>
            <person name="Martijn J."/>
            <person name="Lind A.E."/>
            <person name="van Eijk R."/>
            <person name="Schleper C."/>
            <person name="Guy L."/>
            <person name="Ettema T.J."/>
        </authorList>
    </citation>
    <scope>NUCLEOTIDE SEQUENCE</scope>
</reference>
<name>A0A0F9IP93_9ZZZZ</name>
<dbReference type="AlphaFoldDB" id="A0A0F9IP93"/>
<protein>
    <recommendedName>
        <fullName evidence="2">Terminase large subunit gp17-like C-terminal domain-containing protein</fullName>
    </recommendedName>
</protein>
<evidence type="ECO:0008006" key="2">
    <source>
        <dbReference type="Google" id="ProtNLM"/>
    </source>
</evidence>
<evidence type="ECO:0000313" key="1">
    <source>
        <dbReference type="EMBL" id="KKL95565.1"/>
    </source>
</evidence>
<comment type="caution">
    <text evidence="1">The sequence shown here is derived from an EMBL/GenBank/DDBJ whole genome shotgun (WGS) entry which is preliminary data.</text>
</comment>
<dbReference type="EMBL" id="LAZR01018644">
    <property type="protein sequence ID" value="KKL95565.1"/>
    <property type="molecule type" value="Genomic_DNA"/>
</dbReference>
<gene>
    <name evidence="1" type="ORF">LCGC14_1853310</name>
</gene>
<organism evidence="1">
    <name type="scientific">marine sediment metagenome</name>
    <dbReference type="NCBI Taxonomy" id="412755"/>
    <lineage>
        <taxon>unclassified sequences</taxon>
        <taxon>metagenomes</taxon>
        <taxon>ecological metagenomes</taxon>
    </lineage>
</organism>
<sequence>MKLTHKQRLVVVAQRRDDPKAFSAWYELVYGNKLPKHSKKEMEQIYEADELGMGSLTFAWRGSWKSSVISVTFQAFRIGKEPEKSFLTVGSNDDSAEDVTSAIARIIEFHDAWKAVFPNIVPDKDRGWGKMGHNVMDDRMSYAAWEKKNVSRIDDSFLGLGYNSRRLIGKHPTGGLFIDDIHDENNSISDRERQRVVNIVSDTLVPMEVKELGTRKLLTWLIAVGTPWNEDDAYHYLKATGEYLFKRIPLMVKAEEGDEGAVHIDGKHPEGYLYHDIVGWWIITWPEQYSPEDIIRLRAKTTKRGFARMYLLDLIAAKEGGLSFQLYPADAIEYDWIACGGLDYASIRHRLERNTTNRDLFAMAYLLKVPTGGAVIVGGVAGHYTQSGALDQVEIAQNTFKNWRYAVVEDVAKGEVFVDTLLMYPHLRIFPNPPGNVNKHERQEKILGPVLQTGIVRVSDADTPFLNLLRKALDDYPDGSDDARDAALNAVQGFPELMSRASDEDKPKKKMGNPVYAVDWNKGGVNA</sequence>
<proteinExistence type="predicted"/>